<evidence type="ECO:0000313" key="3">
    <source>
        <dbReference type="Proteomes" id="UP000183529"/>
    </source>
</evidence>
<protein>
    <submittedName>
        <fullName evidence="2">Tetratricopeptide repeat-containing protein</fullName>
    </submittedName>
</protein>
<feature type="signal peptide" evidence="1">
    <location>
        <begin position="1"/>
        <end position="25"/>
    </location>
</feature>
<gene>
    <name evidence="2" type="ORF">SAMN05216550_106192</name>
</gene>
<dbReference type="RefSeq" id="WP_074983383.1">
    <property type="nucleotide sequence ID" value="NZ_CADFGN010000006.1"/>
</dbReference>
<dbReference type="SUPFAM" id="SSF48452">
    <property type="entry name" value="TPR-like"/>
    <property type="match status" value="1"/>
</dbReference>
<dbReference type="InterPro" id="IPR011990">
    <property type="entry name" value="TPR-like_helical_dom_sf"/>
</dbReference>
<keyword evidence="1" id="KW-0732">Signal</keyword>
<evidence type="ECO:0000256" key="1">
    <source>
        <dbReference type="SAM" id="SignalP"/>
    </source>
</evidence>
<dbReference type="AlphaFoldDB" id="A0AAQ1GEZ2"/>
<accession>A0AAQ1GEZ2</accession>
<dbReference type="Proteomes" id="UP000183529">
    <property type="component" value="Unassembled WGS sequence"/>
</dbReference>
<feature type="chain" id="PRO_5042828923" evidence="1">
    <location>
        <begin position="26"/>
        <end position="403"/>
    </location>
</feature>
<proteinExistence type="predicted"/>
<reference evidence="2 3" key="1">
    <citation type="submission" date="2016-10" db="EMBL/GenBank/DDBJ databases">
        <authorList>
            <person name="Varghese N."/>
            <person name="Submissions S."/>
        </authorList>
    </citation>
    <scope>NUCLEOTIDE SEQUENCE [LARGE SCALE GENOMIC DNA]</scope>
    <source>
        <strain evidence="2 3">LMG 22274</strain>
    </source>
</reference>
<sequence length="403" mass="42854">MARISRRFRQAVLAAALGGAGVFGAAPFAMHAAQAAPTLRPEVAKPLNDAQTLYRAHRYSEALAKIAQAAAVPNRTDYETLMVEEMRGAAAAAAGDNATAERAYETLLAGGQVKGEDEQRTAAALAGLYFQQKDYAKAIRTAQRYQKAGGTDPQMQTLLIEAYYLSGDNAGALALLRSSVDAQVRAGHAPEEAQLQLLGTVAQKANDQAAYRGALEKLVAYHPKPAYWDDLIHAIRAKPGYLSALDVDVYRLRRAAGSLSGANDYMEFTQLAIMAGSTAEGKQVVDQGFTSGVLGHDAQADRERRLQALAAKRASAPADPQNPLSPFDLGFNQVFAGQQQAGFAAMDAALAKGVDHPDMARLRLGEAYYFAGQKARAVTAFKAVKGTDGSADLAQLWLLIAAK</sequence>
<evidence type="ECO:0000313" key="2">
    <source>
        <dbReference type="EMBL" id="SEJ60171.1"/>
    </source>
</evidence>
<dbReference type="Gene3D" id="1.25.40.10">
    <property type="entry name" value="Tetratricopeptide repeat domain"/>
    <property type="match status" value="1"/>
</dbReference>
<organism evidence="2 3">
    <name type="scientific">Paraburkholderia tropica</name>
    <dbReference type="NCBI Taxonomy" id="92647"/>
    <lineage>
        <taxon>Bacteria</taxon>
        <taxon>Pseudomonadati</taxon>
        <taxon>Pseudomonadota</taxon>
        <taxon>Betaproteobacteria</taxon>
        <taxon>Burkholderiales</taxon>
        <taxon>Burkholderiaceae</taxon>
        <taxon>Paraburkholderia</taxon>
    </lineage>
</organism>
<dbReference type="EMBL" id="FNZM01000006">
    <property type="protein sequence ID" value="SEJ60171.1"/>
    <property type="molecule type" value="Genomic_DNA"/>
</dbReference>
<name>A0AAQ1GEZ2_9BURK</name>
<comment type="caution">
    <text evidence="2">The sequence shown here is derived from an EMBL/GenBank/DDBJ whole genome shotgun (WGS) entry which is preliminary data.</text>
</comment>